<dbReference type="InterPro" id="IPR000253">
    <property type="entry name" value="FHA_dom"/>
</dbReference>
<dbReference type="Pfam" id="PF00498">
    <property type="entry name" value="FHA"/>
    <property type="match status" value="1"/>
</dbReference>
<dbReference type="EMBL" id="VAHF01000001">
    <property type="protein sequence ID" value="TXG73421.1"/>
    <property type="molecule type" value="Genomic_DNA"/>
</dbReference>
<dbReference type="OrthoDB" id="687730at2759"/>
<comment type="caution">
    <text evidence="3">The sequence shown here is derived from an EMBL/GenBank/DDBJ whole genome shotgun (WGS) entry which is preliminary data.</text>
</comment>
<evidence type="ECO:0000256" key="1">
    <source>
        <dbReference type="SAM" id="MobiDB-lite"/>
    </source>
</evidence>
<dbReference type="AlphaFoldDB" id="A0A5C7IVU6"/>
<keyword evidence="4" id="KW-1185">Reference proteome</keyword>
<dbReference type="SUPFAM" id="SSF49879">
    <property type="entry name" value="SMAD/FHA domain"/>
    <property type="match status" value="1"/>
</dbReference>
<sequence>MEIISQSLSQAKLLSTPSTSIFHSKSSLVVSSSIPFQHSSKSKTLLTQLQGLRIQPKKHTNLGPIHASEAAADITSTTDVSDTTWLLQPVGDGDTKHIGFKVQMPDAFEIASSVVTVGRLPEKADLVIPVATVSGVHARIRKKGGNLLVTDLDSTNGTFVDDKRLRPGVVATVSSGSRITFGTIYISHSTHFNLLNKTKPLLNQFRDTHLAMFRVSKLEKVEAPSEPEESEDKVASSALSAETS</sequence>
<evidence type="ECO:0000259" key="2">
    <source>
        <dbReference type="PROSITE" id="PS50006"/>
    </source>
</evidence>
<dbReference type="Proteomes" id="UP000323000">
    <property type="component" value="Chromosome 1"/>
</dbReference>
<protein>
    <recommendedName>
        <fullName evidence="2">FHA domain-containing protein</fullName>
    </recommendedName>
</protein>
<feature type="region of interest" description="Disordered" evidence="1">
    <location>
        <begin position="220"/>
        <end position="244"/>
    </location>
</feature>
<evidence type="ECO:0000313" key="3">
    <source>
        <dbReference type="EMBL" id="TXG73421.1"/>
    </source>
</evidence>
<dbReference type="PROSITE" id="PS50006">
    <property type="entry name" value="FHA_DOMAIN"/>
    <property type="match status" value="1"/>
</dbReference>
<organism evidence="3 4">
    <name type="scientific">Acer yangbiense</name>
    <dbReference type="NCBI Taxonomy" id="1000413"/>
    <lineage>
        <taxon>Eukaryota</taxon>
        <taxon>Viridiplantae</taxon>
        <taxon>Streptophyta</taxon>
        <taxon>Embryophyta</taxon>
        <taxon>Tracheophyta</taxon>
        <taxon>Spermatophyta</taxon>
        <taxon>Magnoliopsida</taxon>
        <taxon>eudicotyledons</taxon>
        <taxon>Gunneridae</taxon>
        <taxon>Pentapetalae</taxon>
        <taxon>rosids</taxon>
        <taxon>malvids</taxon>
        <taxon>Sapindales</taxon>
        <taxon>Sapindaceae</taxon>
        <taxon>Hippocastanoideae</taxon>
        <taxon>Acereae</taxon>
        <taxon>Acer</taxon>
    </lineage>
</organism>
<dbReference type="Gene3D" id="2.60.200.20">
    <property type="match status" value="1"/>
</dbReference>
<dbReference type="FunFam" id="2.60.200.20:FF:000063">
    <property type="entry name" value="Predicted protein"/>
    <property type="match status" value="1"/>
</dbReference>
<dbReference type="SMART" id="SM00240">
    <property type="entry name" value="FHA"/>
    <property type="match status" value="1"/>
</dbReference>
<feature type="domain" description="FHA" evidence="2">
    <location>
        <begin position="115"/>
        <end position="165"/>
    </location>
</feature>
<name>A0A5C7IVU6_9ROSI</name>
<gene>
    <name evidence="3" type="ORF">EZV62_002000</name>
</gene>
<dbReference type="InterPro" id="IPR008984">
    <property type="entry name" value="SMAD_FHA_dom_sf"/>
</dbReference>
<reference evidence="4" key="1">
    <citation type="journal article" date="2019" name="Gigascience">
        <title>De novo genome assembly of the endangered Acer yangbiense, a plant species with extremely small populations endemic to Yunnan Province, China.</title>
        <authorList>
            <person name="Yang J."/>
            <person name="Wariss H.M."/>
            <person name="Tao L."/>
            <person name="Zhang R."/>
            <person name="Yun Q."/>
            <person name="Hollingsworth P."/>
            <person name="Dao Z."/>
            <person name="Luo G."/>
            <person name="Guo H."/>
            <person name="Ma Y."/>
            <person name="Sun W."/>
        </authorList>
    </citation>
    <scope>NUCLEOTIDE SEQUENCE [LARGE SCALE GENOMIC DNA]</scope>
    <source>
        <strain evidence="4">cv. Malutang</strain>
    </source>
</reference>
<dbReference type="CDD" id="cd00060">
    <property type="entry name" value="FHA"/>
    <property type="match status" value="1"/>
</dbReference>
<evidence type="ECO:0000313" key="4">
    <source>
        <dbReference type="Proteomes" id="UP000323000"/>
    </source>
</evidence>
<dbReference type="PANTHER" id="PTHR23308">
    <property type="entry name" value="NUCLEAR INHIBITOR OF PROTEIN PHOSPHATASE-1"/>
    <property type="match status" value="1"/>
</dbReference>
<dbReference type="InterPro" id="IPR050923">
    <property type="entry name" value="Cell_Proc_Reg/RNA_Proc"/>
</dbReference>
<proteinExistence type="predicted"/>
<accession>A0A5C7IVU6</accession>